<evidence type="ECO:0000259" key="1">
    <source>
        <dbReference type="Pfam" id="PF13472"/>
    </source>
</evidence>
<dbReference type="CDD" id="cd00229">
    <property type="entry name" value="SGNH_hydrolase"/>
    <property type="match status" value="1"/>
</dbReference>
<evidence type="ECO:0000313" key="2">
    <source>
        <dbReference type="EMBL" id="MCC2167994.1"/>
    </source>
</evidence>
<dbReference type="Proteomes" id="UP001199355">
    <property type="component" value="Unassembled WGS sequence"/>
</dbReference>
<protein>
    <submittedName>
        <fullName evidence="2">SGNH/GDSL hydrolase family protein</fullName>
    </submittedName>
</protein>
<sequence length="217" mass="23807">MELKGKKIYFLGDSITEGVGASDTEHCYVSVFGKLSGAVVKNYGISATRIACQTENLTTKEPDLSFVNRADSMDSDADVVVVFGGTNDFGHGDAKLGTFESRDPYTFYGAMHVLCEKLIHRFPNADILFMTPLHRCSENEALKENGLPEETNLAGYVSIIREVAEFYGLPVLDLFSTSGLQPKVDIIKETYMPDGLHPSDAGALRIARRLIGFLQTL</sequence>
<dbReference type="InterPro" id="IPR013830">
    <property type="entry name" value="SGNH_hydro"/>
</dbReference>
<dbReference type="InterPro" id="IPR051532">
    <property type="entry name" value="Ester_Hydrolysis_Enzymes"/>
</dbReference>
<keyword evidence="2" id="KW-0378">Hydrolase</keyword>
<feature type="domain" description="SGNH hydrolase-type esterase" evidence="1">
    <location>
        <begin position="10"/>
        <end position="203"/>
    </location>
</feature>
<accession>A0AAE3AY13</accession>
<dbReference type="PANTHER" id="PTHR30383">
    <property type="entry name" value="THIOESTERASE 1/PROTEASE 1/LYSOPHOSPHOLIPASE L1"/>
    <property type="match status" value="1"/>
</dbReference>
<dbReference type="InterPro" id="IPR036514">
    <property type="entry name" value="SGNH_hydro_sf"/>
</dbReference>
<dbReference type="Pfam" id="PF13472">
    <property type="entry name" value="Lipase_GDSL_2"/>
    <property type="match status" value="1"/>
</dbReference>
<reference evidence="2 3" key="1">
    <citation type="submission" date="2021-10" db="EMBL/GenBank/DDBJ databases">
        <title>Anaerobic single-cell dispensing facilitates the cultivation of human gut bacteria.</title>
        <authorList>
            <person name="Afrizal A."/>
        </authorList>
    </citation>
    <scope>NUCLEOTIDE SEQUENCE [LARGE SCALE GENOMIC DNA]</scope>
    <source>
        <strain evidence="2 3">CLA-AA-H244</strain>
    </source>
</reference>
<name>A0AAE3AY13_9FIRM</name>
<gene>
    <name evidence="2" type="ORF">LKD45_09855</name>
</gene>
<comment type="caution">
    <text evidence="2">The sequence shown here is derived from an EMBL/GenBank/DDBJ whole genome shotgun (WGS) entry which is preliminary data.</text>
</comment>
<dbReference type="EMBL" id="JAJEQF010000024">
    <property type="protein sequence ID" value="MCC2167994.1"/>
    <property type="molecule type" value="Genomic_DNA"/>
</dbReference>
<dbReference type="GO" id="GO:0004622">
    <property type="term" value="F:phosphatidylcholine lysophospholipase activity"/>
    <property type="evidence" value="ECO:0007669"/>
    <property type="project" value="TreeGrafter"/>
</dbReference>
<organism evidence="2 3">
    <name type="scientific">Gallintestinimicrobium propionicum</name>
    <dbReference type="NCBI Taxonomy" id="2981770"/>
    <lineage>
        <taxon>Bacteria</taxon>
        <taxon>Bacillati</taxon>
        <taxon>Bacillota</taxon>
        <taxon>Clostridia</taxon>
        <taxon>Lachnospirales</taxon>
        <taxon>Lachnospiraceae</taxon>
        <taxon>Gallintestinimicrobium</taxon>
    </lineage>
</organism>
<dbReference type="RefSeq" id="WP_308728429.1">
    <property type="nucleotide sequence ID" value="NZ_JAJEQF010000024.1"/>
</dbReference>
<keyword evidence="3" id="KW-1185">Reference proteome</keyword>
<dbReference type="PANTHER" id="PTHR30383:SF5">
    <property type="entry name" value="SGNH HYDROLASE-TYPE ESTERASE DOMAIN-CONTAINING PROTEIN"/>
    <property type="match status" value="1"/>
</dbReference>
<dbReference type="Gene3D" id="3.40.50.1110">
    <property type="entry name" value="SGNH hydrolase"/>
    <property type="match status" value="1"/>
</dbReference>
<dbReference type="SUPFAM" id="SSF52266">
    <property type="entry name" value="SGNH hydrolase"/>
    <property type="match status" value="1"/>
</dbReference>
<evidence type="ECO:0000313" key="3">
    <source>
        <dbReference type="Proteomes" id="UP001199355"/>
    </source>
</evidence>
<proteinExistence type="predicted"/>
<dbReference type="AlphaFoldDB" id="A0AAE3AY13"/>